<dbReference type="InterPro" id="IPR036271">
    <property type="entry name" value="Tet_transcr_reg_TetR-rel_C_sf"/>
</dbReference>
<dbReference type="PRINTS" id="PR00455">
    <property type="entry name" value="HTHTETR"/>
</dbReference>
<evidence type="ECO:0000256" key="4">
    <source>
        <dbReference type="PROSITE-ProRule" id="PRU00335"/>
    </source>
</evidence>
<reference evidence="6 7" key="1">
    <citation type="submission" date="2024-09" db="EMBL/GenBank/DDBJ databases">
        <authorList>
            <person name="Sun Q."/>
            <person name="Mori K."/>
        </authorList>
    </citation>
    <scope>NUCLEOTIDE SEQUENCE [LARGE SCALE GENOMIC DNA]</scope>
    <source>
        <strain evidence="6 7">TBRC 3947</strain>
    </source>
</reference>
<dbReference type="RefSeq" id="WP_377252960.1">
    <property type="nucleotide sequence ID" value="NZ_JBHLUH010000039.1"/>
</dbReference>
<feature type="domain" description="HTH tetR-type" evidence="5">
    <location>
        <begin position="21"/>
        <end position="81"/>
    </location>
</feature>
<protein>
    <submittedName>
        <fullName evidence="6">TetR/AcrR family transcriptional regulator</fullName>
    </submittedName>
</protein>
<dbReference type="Gene3D" id="1.10.357.10">
    <property type="entry name" value="Tetracycline Repressor, domain 2"/>
    <property type="match status" value="1"/>
</dbReference>
<keyword evidence="3" id="KW-0804">Transcription</keyword>
<proteinExistence type="predicted"/>
<dbReference type="Gene3D" id="1.10.10.60">
    <property type="entry name" value="Homeodomain-like"/>
    <property type="match status" value="1"/>
</dbReference>
<dbReference type="Pfam" id="PF00440">
    <property type="entry name" value="TetR_N"/>
    <property type="match status" value="1"/>
</dbReference>
<accession>A0ABV6M5V7</accession>
<evidence type="ECO:0000259" key="5">
    <source>
        <dbReference type="PROSITE" id="PS50977"/>
    </source>
</evidence>
<keyword evidence="1" id="KW-0805">Transcription regulation</keyword>
<keyword evidence="2 4" id="KW-0238">DNA-binding</keyword>
<dbReference type="InterPro" id="IPR001647">
    <property type="entry name" value="HTH_TetR"/>
</dbReference>
<feature type="DNA-binding region" description="H-T-H motif" evidence="4">
    <location>
        <begin position="44"/>
        <end position="63"/>
    </location>
</feature>
<dbReference type="InterPro" id="IPR050109">
    <property type="entry name" value="HTH-type_TetR-like_transc_reg"/>
</dbReference>
<keyword evidence="7" id="KW-1185">Reference proteome</keyword>
<dbReference type="SUPFAM" id="SSF46689">
    <property type="entry name" value="Homeodomain-like"/>
    <property type="match status" value="1"/>
</dbReference>
<dbReference type="Proteomes" id="UP001589867">
    <property type="component" value="Unassembled WGS sequence"/>
</dbReference>
<organism evidence="6 7">
    <name type="scientific">Phytohabitans kaempferiae</name>
    <dbReference type="NCBI Taxonomy" id="1620943"/>
    <lineage>
        <taxon>Bacteria</taxon>
        <taxon>Bacillati</taxon>
        <taxon>Actinomycetota</taxon>
        <taxon>Actinomycetes</taxon>
        <taxon>Micromonosporales</taxon>
        <taxon>Micromonosporaceae</taxon>
    </lineage>
</organism>
<evidence type="ECO:0000313" key="7">
    <source>
        <dbReference type="Proteomes" id="UP001589867"/>
    </source>
</evidence>
<evidence type="ECO:0000256" key="3">
    <source>
        <dbReference type="ARBA" id="ARBA00023163"/>
    </source>
</evidence>
<comment type="caution">
    <text evidence="6">The sequence shown here is derived from an EMBL/GenBank/DDBJ whole genome shotgun (WGS) entry which is preliminary data.</text>
</comment>
<dbReference type="InterPro" id="IPR009057">
    <property type="entry name" value="Homeodomain-like_sf"/>
</dbReference>
<gene>
    <name evidence="6" type="ORF">ACFFIA_19715</name>
</gene>
<dbReference type="PANTHER" id="PTHR30055">
    <property type="entry name" value="HTH-TYPE TRANSCRIPTIONAL REGULATOR RUTR"/>
    <property type="match status" value="1"/>
</dbReference>
<dbReference type="SUPFAM" id="SSF48498">
    <property type="entry name" value="Tetracyclin repressor-like, C-terminal domain"/>
    <property type="match status" value="1"/>
</dbReference>
<name>A0ABV6M5V7_9ACTN</name>
<sequence length="229" mass="24872">MSRKQMSPRPYDNTTRTEQARALRHRVIDAARELIVQRGPVAVSIRDIADRAAVSRETVQKAFGSKSALIKTVYDATVAGDDEPTALADRPQITQIIGTPDPREKLSLYAALARHLGERLAPLLSKLRAGANSGDPDLRELVDKLDAERLTGVGQLVQHLADTGCLRAGVETAHARDLVWALISPEMYDLLVTNRRWSPDTYQTWLTKALTDALAPATGIGETGDAASG</sequence>
<dbReference type="EMBL" id="JBHLUH010000039">
    <property type="protein sequence ID" value="MFC0529892.1"/>
    <property type="molecule type" value="Genomic_DNA"/>
</dbReference>
<evidence type="ECO:0000256" key="1">
    <source>
        <dbReference type="ARBA" id="ARBA00023015"/>
    </source>
</evidence>
<evidence type="ECO:0000256" key="2">
    <source>
        <dbReference type="ARBA" id="ARBA00023125"/>
    </source>
</evidence>
<dbReference type="PANTHER" id="PTHR30055:SF234">
    <property type="entry name" value="HTH-TYPE TRANSCRIPTIONAL REGULATOR BETI"/>
    <property type="match status" value="1"/>
</dbReference>
<evidence type="ECO:0000313" key="6">
    <source>
        <dbReference type="EMBL" id="MFC0529892.1"/>
    </source>
</evidence>
<dbReference type="PROSITE" id="PS50977">
    <property type="entry name" value="HTH_TETR_2"/>
    <property type="match status" value="1"/>
</dbReference>